<dbReference type="KEGG" id="fla:SY85_14075"/>
<accession>A0A172TX58</accession>
<evidence type="ECO:0000313" key="1">
    <source>
        <dbReference type="EMBL" id="ANE51464.1"/>
    </source>
</evidence>
<dbReference type="OrthoDB" id="677710at2"/>
<protein>
    <submittedName>
        <fullName evidence="1">Uncharacterized protein</fullName>
    </submittedName>
</protein>
<reference evidence="2" key="1">
    <citation type="submission" date="2015-01" db="EMBL/GenBank/DDBJ databases">
        <title>Flavisolibacter sp./LCS9/ whole genome sequencing.</title>
        <authorList>
            <person name="Kim M.K."/>
            <person name="Srinivasan S."/>
            <person name="Lee J.-J."/>
        </authorList>
    </citation>
    <scope>NUCLEOTIDE SEQUENCE [LARGE SCALE GENOMIC DNA]</scope>
    <source>
        <strain evidence="2">LCS9</strain>
    </source>
</reference>
<keyword evidence="2" id="KW-1185">Reference proteome</keyword>
<sequence length="82" mass="9195">MTAYEFNSCSNTLQFEILKQAGVCLVTSRSGCRHSYLFSIDNFYVEVVQDPGVGGFTLRSFDDVDQLDPYLSNIDISSMLKP</sequence>
<organism evidence="1 2">
    <name type="scientific">Flavisolibacter tropicus</name>
    <dbReference type="NCBI Taxonomy" id="1492898"/>
    <lineage>
        <taxon>Bacteria</taxon>
        <taxon>Pseudomonadati</taxon>
        <taxon>Bacteroidota</taxon>
        <taxon>Chitinophagia</taxon>
        <taxon>Chitinophagales</taxon>
        <taxon>Chitinophagaceae</taxon>
        <taxon>Flavisolibacter</taxon>
    </lineage>
</organism>
<dbReference type="EMBL" id="CP011390">
    <property type="protein sequence ID" value="ANE51464.1"/>
    <property type="molecule type" value="Genomic_DNA"/>
</dbReference>
<gene>
    <name evidence="1" type="ORF">SY85_14075</name>
</gene>
<evidence type="ECO:0000313" key="2">
    <source>
        <dbReference type="Proteomes" id="UP000077177"/>
    </source>
</evidence>
<name>A0A172TX58_9BACT</name>
<proteinExistence type="predicted"/>
<reference evidence="1 2" key="2">
    <citation type="journal article" date="2016" name="Int. J. Syst. Evol. Microbiol.">
        <title>Flavisolibacter tropicus sp. nov., isolated from tropical soil.</title>
        <authorList>
            <person name="Lee J.J."/>
            <person name="Kang M.S."/>
            <person name="Kim G.S."/>
            <person name="Lee C.S."/>
            <person name="Lim S."/>
            <person name="Lee J."/>
            <person name="Roh S.H."/>
            <person name="Kang H."/>
            <person name="Ha J.M."/>
            <person name="Bae S."/>
            <person name="Jung H.Y."/>
            <person name="Kim M.K."/>
        </authorList>
    </citation>
    <scope>NUCLEOTIDE SEQUENCE [LARGE SCALE GENOMIC DNA]</scope>
    <source>
        <strain evidence="1 2">LCS9</strain>
    </source>
</reference>
<dbReference type="AlphaFoldDB" id="A0A172TX58"/>
<dbReference type="RefSeq" id="WP_066405527.1">
    <property type="nucleotide sequence ID" value="NZ_CP011390.1"/>
</dbReference>
<dbReference type="Proteomes" id="UP000077177">
    <property type="component" value="Chromosome"/>
</dbReference>